<feature type="region of interest" description="Disordered" evidence="1">
    <location>
        <begin position="301"/>
        <end position="346"/>
    </location>
</feature>
<feature type="compositionally biased region" description="Low complexity" evidence="1">
    <location>
        <begin position="7"/>
        <end position="65"/>
    </location>
</feature>
<dbReference type="EMBL" id="JARIHO010000068">
    <property type="protein sequence ID" value="KAJ7314191.1"/>
    <property type="molecule type" value="Genomic_DNA"/>
</dbReference>
<gene>
    <name evidence="2" type="ORF">DFH08DRAFT_1041803</name>
</gene>
<evidence type="ECO:0000313" key="2">
    <source>
        <dbReference type="EMBL" id="KAJ7314191.1"/>
    </source>
</evidence>
<keyword evidence="3" id="KW-1185">Reference proteome</keyword>
<evidence type="ECO:0000313" key="3">
    <source>
        <dbReference type="Proteomes" id="UP001218218"/>
    </source>
</evidence>
<evidence type="ECO:0000256" key="1">
    <source>
        <dbReference type="SAM" id="MobiDB-lite"/>
    </source>
</evidence>
<comment type="caution">
    <text evidence="2">The sequence shown here is derived from an EMBL/GenBank/DDBJ whole genome shotgun (WGS) entry which is preliminary data.</text>
</comment>
<proteinExistence type="predicted"/>
<feature type="compositionally biased region" description="Basic residues" evidence="1">
    <location>
        <begin position="324"/>
        <end position="338"/>
    </location>
</feature>
<accession>A0AAD6ZAV4</accession>
<sequence length="346" mass="34840">MIPAPGPSTGTGTGTPQPQPQQQQQDGQTHTNAATRITSPSAAPAAAATTPAPAPAPGAADEPPAASALALAQLLAPSSPASASSSLSLHTSTLALRAELAALHAEATAVHGAYDGPDAAASKENSEKVHGHGHRAPEKNNSGIGKTETEAQWALSAAPQHLAAAFPPPVPPFALPPLPPAVAAGSAYAAGSGGGLLRRRRTVYGADADADASDASSSSLSDEPDARASSYLRARHTAEASDESEDARVPGRWGLLTLEGSARGGEAHSTATVTSVLTPVAKTAMSPWGLHRETPSANGVIGVGADARDEPAVHPKLSPSERAKGKRAGKGKGTRGRWRSSLARER</sequence>
<feature type="compositionally biased region" description="Low complexity" evidence="1">
    <location>
        <begin position="209"/>
        <end position="221"/>
    </location>
</feature>
<organism evidence="2 3">
    <name type="scientific">Mycena albidolilacea</name>
    <dbReference type="NCBI Taxonomy" id="1033008"/>
    <lineage>
        <taxon>Eukaryota</taxon>
        <taxon>Fungi</taxon>
        <taxon>Dikarya</taxon>
        <taxon>Basidiomycota</taxon>
        <taxon>Agaricomycotina</taxon>
        <taxon>Agaricomycetes</taxon>
        <taxon>Agaricomycetidae</taxon>
        <taxon>Agaricales</taxon>
        <taxon>Marasmiineae</taxon>
        <taxon>Mycenaceae</taxon>
        <taxon>Mycena</taxon>
    </lineage>
</organism>
<protein>
    <submittedName>
        <fullName evidence="2">Uncharacterized protein</fullName>
    </submittedName>
</protein>
<feature type="region of interest" description="Disordered" evidence="1">
    <location>
        <begin position="209"/>
        <end position="248"/>
    </location>
</feature>
<name>A0AAD6ZAV4_9AGAR</name>
<feature type="compositionally biased region" description="Basic and acidic residues" evidence="1">
    <location>
        <begin position="124"/>
        <end position="138"/>
    </location>
</feature>
<dbReference type="Proteomes" id="UP001218218">
    <property type="component" value="Unassembled WGS sequence"/>
</dbReference>
<feature type="region of interest" description="Disordered" evidence="1">
    <location>
        <begin position="114"/>
        <end position="144"/>
    </location>
</feature>
<dbReference type="AlphaFoldDB" id="A0AAD6ZAV4"/>
<feature type="compositionally biased region" description="Basic and acidic residues" evidence="1">
    <location>
        <begin position="306"/>
        <end position="323"/>
    </location>
</feature>
<reference evidence="2" key="1">
    <citation type="submission" date="2023-03" db="EMBL/GenBank/DDBJ databases">
        <title>Massive genome expansion in bonnet fungi (Mycena s.s.) driven by repeated elements and novel gene families across ecological guilds.</title>
        <authorList>
            <consortium name="Lawrence Berkeley National Laboratory"/>
            <person name="Harder C.B."/>
            <person name="Miyauchi S."/>
            <person name="Viragh M."/>
            <person name="Kuo A."/>
            <person name="Thoen E."/>
            <person name="Andreopoulos B."/>
            <person name="Lu D."/>
            <person name="Skrede I."/>
            <person name="Drula E."/>
            <person name="Henrissat B."/>
            <person name="Morin E."/>
            <person name="Kohler A."/>
            <person name="Barry K."/>
            <person name="LaButti K."/>
            <person name="Morin E."/>
            <person name="Salamov A."/>
            <person name="Lipzen A."/>
            <person name="Mereny Z."/>
            <person name="Hegedus B."/>
            <person name="Baldrian P."/>
            <person name="Stursova M."/>
            <person name="Weitz H."/>
            <person name="Taylor A."/>
            <person name="Grigoriev I.V."/>
            <person name="Nagy L.G."/>
            <person name="Martin F."/>
            <person name="Kauserud H."/>
        </authorList>
    </citation>
    <scope>NUCLEOTIDE SEQUENCE</scope>
    <source>
        <strain evidence="2">CBHHK002</strain>
    </source>
</reference>
<feature type="region of interest" description="Disordered" evidence="1">
    <location>
        <begin position="1"/>
        <end position="65"/>
    </location>
</feature>